<proteinExistence type="inferred from homology"/>
<reference evidence="7" key="1">
    <citation type="submission" date="2019-08" db="EMBL/GenBank/DDBJ databases">
        <authorList>
            <person name="Kucharzyk K."/>
            <person name="Murdoch R.W."/>
            <person name="Higgins S."/>
            <person name="Loffler F."/>
        </authorList>
    </citation>
    <scope>NUCLEOTIDE SEQUENCE</scope>
</reference>
<name>A0A645DZP3_9ZZZZ</name>
<evidence type="ECO:0000256" key="1">
    <source>
        <dbReference type="ARBA" id="ARBA00004167"/>
    </source>
</evidence>
<dbReference type="InterPro" id="IPR023353">
    <property type="entry name" value="LemA-like_dom_sf"/>
</dbReference>
<dbReference type="PANTHER" id="PTHR34478">
    <property type="entry name" value="PROTEIN LEMA"/>
    <property type="match status" value="1"/>
</dbReference>
<accession>A0A645DZP3</accession>
<keyword evidence="3" id="KW-0812">Transmembrane</keyword>
<keyword evidence="6" id="KW-0175">Coiled coil</keyword>
<protein>
    <submittedName>
        <fullName evidence="7">Protein LemA</fullName>
    </submittedName>
</protein>
<dbReference type="GO" id="GO:0016020">
    <property type="term" value="C:membrane"/>
    <property type="evidence" value="ECO:0007669"/>
    <property type="project" value="UniProtKB-SubCell"/>
</dbReference>
<dbReference type="EMBL" id="VSSQ01041438">
    <property type="protein sequence ID" value="MPM94857.1"/>
    <property type="molecule type" value="Genomic_DNA"/>
</dbReference>
<evidence type="ECO:0000256" key="3">
    <source>
        <dbReference type="ARBA" id="ARBA00022692"/>
    </source>
</evidence>
<feature type="coiled-coil region" evidence="6">
    <location>
        <begin position="121"/>
        <end position="148"/>
    </location>
</feature>
<comment type="similarity">
    <text evidence="2">Belongs to the LemA family.</text>
</comment>
<keyword evidence="4" id="KW-1133">Transmembrane helix</keyword>
<evidence type="ECO:0000256" key="4">
    <source>
        <dbReference type="ARBA" id="ARBA00022989"/>
    </source>
</evidence>
<dbReference type="Gene3D" id="1.20.1440.20">
    <property type="entry name" value="LemA-like domain"/>
    <property type="match status" value="1"/>
</dbReference>
<organism evidence="7">
    <name type="scientific">bioreactor metagenome</name>
    <dbReference type="NCBI Taxonomy" id="1076179"/>
    <lineage>
        <taxon>unclassified sequences</taxon>
        <taxon>metagenomes</taxon>
        <taxon>ecological metagenomes</taxon>
    </lineage>
</organism>
<dbReference type="AlphaFoldDB" id="A0A645DZP3"/>
<evidence type="ECO:0000313" key="7">
    <source>
        <dbReference type="EMBL" id="MPM94857.1"/>
    </source>
</evidence>
<keyword evidence="5" id="KW-0472">Membrane</keyword>
<gene>
    <name evidence="7" type="primary">lemA_32</name>
    <name evidence="7" type="ORF">SDC9_142006</name>
</gene>
<sequence length="191" mass="21445">MNKTLKTVLIVLAVILVLVAPVISSYNKMITLDQKVKKAESNIDTQLKRRSDLIPNLVETVKGYATQEKDIFTDIANARAKLGGAQSVGEKANADSQLSGALGRLLVVVEQYPQLKSNENFRDLTTNLEGTENRINIARQDYNEAVDEYNTSIRKFPASIVASIFRFEQREYYKIDEGSREVPKVDFNMGK</sequence>
<dbReference type="SUPFAM" id="SSF140478">
    <property type="entry name" value="LemA-like"/>
    <property type="match status" value="1"/>
</dbReference>
<dbReference type="Pfam" id="PF04011">
    <property type="entry name" value="LemA"/>
    <property type="match status" value="1"/>
</dbReference>
<comment type="caution">
    <text evidence="7">The sequence shown here is derived from an EMBL/GenBank/DDBJ whole genome shotgun (WGS) entry which is preliminary data.</text>
</comment>
<dbReference type="InterPro" id="IPR007156">
    <property type="entry name" value="MamQ_LemA"/>
</dbReference>
<evidence type="ECO:0000256" key="6">
    <source>
        <dbReference type="SAM" id="Coils"/>
    </source>
</evidence>
<comment type="subcellular location">
    <subcellularLocation>
        <location evidence="1">Membrane</location>
        <topology evidence="1">Single-pass membrane protein</topology>
    </subcellularLocation>
</comment>
<dbReference type="PANTHER" id="PTHR34478:SF2">
    <property type="entry name" value="MEMBRANE PROTEIN"/>
    <property type="match status" value="1"/>
</dbReference>
<evidence type="ECO:0000256" key="2">
    <source>
        <dbReference type="ARBA" id="ARBA00008854"/>
    </source>
</evidence>
<evidence type="ECO:0000256" key="5">
    <source>
        <dbReference type="ARBA" id="ARBA00023136"/>
    </source>
</evidence>